<dbReference type="GeneID" id="30197474"/>
<evidence type="ECO:0000313" key="3">
    <source>
        <dbReference type="Proteomes" id="UP000094819"/>
    </source>
</evidence>
<dbReference type="EMBL" id="AWGH01000063">
    <property type="protein sequence ID" value="ODN73640.1"/>
    <property type="molecule type" value="Genomic_DNA"/>
</dbReference>
<feature type="compositionally biased region" description="Acidic residues" evidence="1">
    <location>
        <begin position="28"/>
        <end position="46"/>
    </location>
</feature>
<proteinExistence type="predicted"/>
<accession>A0A1E3HBC4</accession>
<feature type="region of interest" description="Disordered" evidence="1">
    <location>
        <begin position="28"/>
        <end position="52"/>
    </location>
</feature>
<organism evidence="2 3">
    <name type="scientific">Cryptococcus wingfieldii CBS 7118</name>
    <dbReference type="NCBI Taxonomy" id="1295528"/>
    <lineage>
        <taxon>Eukaryota</taxon>
        <taxon>Fungi</taxon>
        <taxon>Dikarya</taxon>
        <taxon>Basidiomycota</taxon>
        <taxon>Agaricomycotina</taxon>
        <taxon>Tremellomycetes</taxon>
        <taxon>Tremellales</taxon>
        <taxon>Cryptococcaceae</taxon>
        <taxon>Cryptococcus</taxon>
    </lineage>
</organism>
<gene>
    <name evidence="2" type="ORF">L198_08264</name>
</gene>
<evidence type="ECO:0000256" key="1">
    <source>
        <dbReference type="SAM" id="MobiDB-lite"/>
    </source>
</evidence>
<reference evidence="2 3" key="1">
    <citation type="submission" date="2016-06" db="EMBL/GenBank/DDBJ databases">
        <title>Evolution of pathogenesis and genome organization in the Tremellales.</title>
        <authorList>
            <person name="Cuomo C."/>
            <person name="Litvintseva A."/>
            <person name="Heitman J."/>
            <person name="Chen Y."/>
            <person name="Sun S."/>
            <person name="Springer D."/>
            <person name="Dromer F."/>
            <person name="Young S."/>
            <person name="Zeng Q."/>
            <person name="Chapman S."/>
            <person name="Gujja S."/>
            <person name="Saif S."/>
            <person name="Birren B."/>
        </authorList>
    </citation>
    <scope>NUCLEOTIDE SEQUENCE [LARGE SCALE GENOMIC DNA]</scope>
    <source>
        <strain evidence="2 3">CBS 7118</strain>
    </source>
</reference>
<protein>
    <submittedName>
        <fullName evidence="2">Uncharacterized protein</fullName>
    </submittedName>
</protein>
<dbReference type="Proteomes" id="UP000094819">
    <property type="component" value="Unassembled WGS sequence"/>
</dbReference>
<dbReference type="OrthoDB" id="10314489at2759"/>
<dbReference type="AlphaFoldDB" id="A0A1E3HBC4"/>
<dbReference type="RefSeq" id="XP_019027781.1">
    <property type="nucleotide sequence ID" value="XM_019180232.1"/>
</dbReference>
<keyword evidence="3" id="KW-1185">Reference proteome</keyword>
<evidence type="ECO:0000313" key="2">
    <source>
        <dbReference type="EMBL" id="ODN73640.1"/>
    </source>
</evidence>
<sequence length="245" mass="27483">MSNPSEQDSNNGGWRITRENIKAALALSDDEGENSCDSDDEEEEVNENQITESGFLPSRLSIIEGYSDAMLQSLADITITTPVDQAPPGFPTQTSNLGTERGVELASLRYSKAQSNAERTKARERLLFHREAALTKEDIALVNTIDSVFDTSTRVQQLRANIKTSWDSGVKETSQFEGTLDESQLGSGFLKEEMGKYATSKFEDYKMVQSLPERTAEQTFEKKINLRAWGNSFEEHWALRQLPEE</sequence>
<name>A0A1E3HBC4_9TREE</name>
<comment type="caution">
    <text evidence="2">The sequence shown here is derived from an EMBL/GenBank/DDBJ whole genome shotgun (WGS) entry which is preliminary data.</text>
</comment>